<organism evidence="1 2">
    <name type="scientific">Methylophaga frappieri (strain ATCC BAA-2434 / DSM 25690 / JAM7)</name>
    <dbReference type="NCBI Taxonomy" id="754477"/>
    <lineage>
        <taxon>Bacteria</taxon>
        <taxon>Pseudomonadati</taxon>
        <taxon>Pseudomonadota</taxon>
        <taxon>Gammaproteobacteria</taxon>
        <taxon>Thiotrichales</taxon>
        <taxon>Piscirickettsiaceae</taxon>
        <taxon>Methylophaga</taxon>
    </lineage>
</organism>
<sequence>MSPEQVKAKFKKQGLTFSKWARENEFPVRAVYRVIAGIDKGDHGRAHEIAVKLGIKADPEKPNSIN</sequence>
<dbReference type="KEGG" id="mec:Q7C_819"/>
<evidence type="ECO:0000313" key="2">
    <source>
        <dbReference type="Proteomes" id="UP000009145"/>
    </source>
</evidence>
<dbReference type="GO" id="GO:0003677">
    <property type="term" value="F:DNA binding"/>
    <property type="evidence" value="ECO:0007669"/>
    <property type="project" value="UniProtKB-KW"/>
</dbReference>
<evidence type="ECO:0000313" key="1">
    <source>
        <dbReference type="EMBL" id="AFJ01988.1"/>
    </source>
</evidence>
<gene>
    <name evidence="1" type="ordered locus">Q7C_819</name>
</gene>
<dbReference type="Gene3D" id="1.10.260.40">
    <property type="entry name" value="lambda repressor-like DNA-binding domains"/>
    <property type="match status" value="1"/>
</dbReference>
<dbReference type="AlphaFoldDB" id="I1YGE5"/>
<accession>I1YGE5</accession>
<keyword evidence="1" id="KW-0238">DNA-binding</keyword>
<dbReference type="InterPro" id="IPR026365">
    <property type="entry name" value="BcepMu_gp16"/>
</dbReference>
<dbReference type="OrthoDB" id="5679056at2"/>
<proteinExistence type="predicted"/>
<dbReference type="HOGENOM" id="CLU_185240_2_0_6"/>
<dbReference type="NCBIfam" id="TIGR04111">
    <property type="entry name" value="BcepMu_gp16"/>
    <property type="match status" value="1"/>
</dbReference>
<protein>
    <submittedName>
        <fullName evidence="1">Putative phage-like DNA-binding protein</fullName>
    </submittedName>
</protein>
<dbReference type="RefSeq" id="WP_014703409.1">
    <property type="nucleotide sequence ID" value="NC_017856.1"/>
</dbReference>
<dbReference type="EMBL" id="CP003380">
    <property type="protein sequence ID" value="AFJ01988.1"/>
    <property type="molecule type" value="Genomic_DNA"/>
</dbReference>
<dbReference type="Proteomes" id="UP000009145">
    <property type="component" value="Chromosome"/>
</dbReference>
<dbReference type="STRING" id="754477.Q7C_819"/>
<reference evidence="1 2" key="1">
    <citation type="journal article" date="2012" name="J. Bacteriol.">
        <title>Complete genome sequences of Methylophaga sp. strain JAM1 and Methylophaga sp. strain JAM7.</title>
        <authorList>
            <person name="Villeneuve C."/>
            <person name="Martineau C."/>
            <person name="Mauffrey F."/>
            <person name="Villemur R."/>
        </authorList>
    </citation>
    <scope>NUCLEOTIDE SEQUENCE [LARGE SCALE GENOMIC DNA]</scope>
    <source>
        <strain evidence="1 2">JAM7</strain>
    </source>
</reference>
<dbReference type="PATRIC" id="fig|754477.3.peg.808"/>
<dbReference type="eggNOG" id="ENOG5033A7T">
    <property type="taxonomic scope" value="Bacteria"/>
</dbReference>
<keyword evidence="2" id="KW-1185">Reference proteome</keyword>
<name>I1YGE5_METFJ</name>
<dbReference type="InterPro" id="IPR010982">
    <property type="entry name" value="Lambda_DNA-bd_dom_sf"/>
</dbReference>